<dbReference type="RefSeq" id="WP_125014319.1">
    <property type="nucleotide sequence ID" value="NZ_QWEZ01000001.1"/>
</dbReference>
<accession>A0A3P3VMA8</accession>
<keyword evidence="2" id="KW-0812">Transmembrane</keyword>
<organism evidence="3 4">
    <name type="scientific">Aestuariirhabdus litorea</name>
    <dbReference type="NCBI Taxonomy" id="2528527"/>
    <lineage>
        <taxon>Bacteria</taxon>
        <taxon>Pseudomonadati</taxon>
        <taxon>Pseudomonadota</taxon>
        <taxon>Gammaproteobacteria</taxon>
        <taxon>Oceanospirillales</taxon>
        <taxon>Aestuariirhabdaceae</taxon>
        <taxon>Aestuariirhabdus</taxon>
    </lineage>
</organism>
<feature type="region of interest" description="Disordered" evidence="1">
    <location>
        <begin position="1"/>
        <end position="37"/>
    </location>
</feature>
<reference evidence="3 4" key="2">
    <citation type="submission" date="2018-12" db="EMBL/GenBank/DDBJ databases">
        <title>Simiduia agarivorans gen. nov., sp. nov., a marine, agarolytic bacterium isolated from shallow coastal water from Keelung, Taiwan.</title>
        <authorList>
            <person name="Shieh W.Y."/>
        </authorList>
    </citation>
    <scope>NUCLEOTIDE SEQUENCE [LARGE SCALE GENOMIC DNA]</scope>
    <source>
        <strain evidence="3 4">GTF-13</strain>
    </source>
</reference>
<reference evidence="3 4" key="1">
    <citation type="submission" date="2018-08" db="EMBL/GenBank/DDBJ databases">
        <authorList>
            <person name="Khan S.A."/>
        </authorList>
    </citation>
    <scope>NUCLEOTIDE SEQUENCE [LARGE SCALE GENOMIC DNA]</scope>
    <source>
        <strain evidence="3 4">GTF-13</strain>
    </source>
</reference>
<evidence type="ECO:0000256" key="2">
    <source>
        <dbReference type="SAM" id="Phobius"/>
    </source>
</evidence>
<feature type="transmembrane region" description="Helical" evidence="2">
    <location>
        <begin position="42"/>
        <end position="62"/>
    </location>
</feature>
<keyword evidence="2" id="KW-0472">Membrane</keyword>
<comment type="caution">
    <text evidence="3">The sequence shown here is derived from an EMBL/GenBank/DDBJ whole genome shotgun (WGS) entry which is preliminary data.</text>
</comment>
<evidence type="ECO:0000256" key="1">
    <source>
        <dbReference type="SAM" id="MobiDB-lite"/>
    </source>
</evidence>
<dbReference type="AlphaFoldDB" id="A0A3P3VMA8"/>
<name>A0A3P3VMA8_9GAMM</name>
<sequence length="273" mass="29680">MRADNTDELKDIPSMAVSREDIRGSQRPAARTPSKPAKGSPLLMVVVMILVLALGAVTFFGYQQTQALRAELESNQQAFELTLQRLQDVSGKVIATGESIDQSDTKVQAELKEINSEIRKLWDVSNKRNKRNIEDNAAMVEKLSTSLTSLEKAGKALDQGLKSQQQELLSEKARVSGLATQVQLASTEQAARLESVQERLDSMATLAARVDLLQKQLSADIEAVSGRVQGNAEAVRSIDAFRRQVNGQLLELRDSLNRLQGGSASLATPPNAG</sequence>
<gene>
    <name evidence="3" type="ORF">D0544_01920</name>
</gene>
<protein>
    <submittedName>
        <fullName evidence="3">Uncharacterized protein</fullName>
    </submittedName>
</protein>
<evidence type="ECO:0000313" key="4">
    <source>
        <dbReference type="Proteomes" id="UP000280792"/>
    </source>
</evidence>
<evidence type="ECO:0000313" key="3">
    <source>
        <dbReference type="EMBL" id="RRJ83901.1"/>
    </source>
</evidence>
<keyword evidence="4" id="KW-1185">Reference proteome</keyword>
<keyword evidence="2" id="KW-1133">Transmembrane helix</keyword>
<dbReference type="EMBL" id="QWEZ01000001">
    <property type="protein sequence ID" value="RRJ83901.1"/>
    <property type="molecule type" value="Genomic_DNA"/>
</dbReference>
<feature type="compositionally biased region" description="Basic and acidic residues" evidence="1">
    <location>
        <begin position="1"/>
        <end position="11"/>
    </location>
</feature>
<proteinExistence type="predicted"/>
<dbReference type="Proteomes" id="UP000280792">
    <property type="component" value="Unassembled WGS sequence"/>
</dbReference>